<organism evidence="2 3">
    <name type="scientific">Dorcoceras hygrometricum</name>
    <dbReference type="NCBI Taxonomy" id="472368"/>
    <lineage>
        <taxon>Eukaryota</taxon>
        <taxon>Viridiplantae</taxon>
        <taxon>Streptophyta</taxon>
        <taxon>Embryophyta</taxon>
        <taxon>Tracheophyta</taxon>
        <taxon>Spermatophyta</taxon>
        <taxon>Magnoliopsida</taxon>
        <taxon>eudicotyledons</taxon>
        <taxon>Gunneridae</taxon>
        <taxon>Pentapetalae</taxon>
        <taxon>asterids</taxon>
        <taxon>lamiids</taxon>
        <taxon>Lamiales</taxon>
        <taxon>Gesneriaceae</taxon>
        <taxon>Didymocarpoideae</taxon>
        <taxon>Trichosporeae</taxon>
        <taxon>Loxocarpinae</taxon>
        <taxon>Dorcoceras</taxon>
    </lineage>
</organism>
<accession>A0A2Z7AFD3</accession>
<dbReference type="EMBL" id="KV015719">
    <property type="protein sequence ID" value="KZV20356.1"/>
    <property type="molecule type" value="Genomic_DNA"/>
</dbReference>
<gene>
    <name evidence="2" type="ORF">F511_16424</name>
</gene>
<dbReference type="Proteomes" id="UP000250235">
    <property type="component" value="Unassembled WGS sequence"/>
</dbReference>
<name>A0A2Z7AFD3_9LAMI</name>
<evidence type="ECO:0000313" key="3">
    <source>
        <dbReference type="Proteomes" id="UP000250235"/>
    </source>
</evidence>
<feature type="compositionally biased region" description="Polar residues" evidence="1">
    <location>
        <begin position="69"/>
        <end position="88"/>
    </location>
</feature>
<evidence type="ECO:0000256" key="1">
    <source>
        <dbReference type="SAM" id="MobiDB-lite"/>
    </source>
</evidence>
<proteinExistence type="predicted"/>
<protein>
    <submittedName>
        <fullName evidence="2">Uncharacterized protein</fullName>
    </submittedName>
</protein>
<reference evidence="2 3" key="1">
    <citation type="journal article" date="2015" name="Proc. Natl. Acad. Sci. U.S.A.">
        <title>The resurrection genome of Boea hygrometrica: A blueprint for survival of dehydration.</title>
        <authorList>
            <person name="Xiao L."/>
            <person name="Yang G."/>
            <person name="Zhang L."/>
            <person name="Yang X."/>
            <person name="Zhao S."/>
            <person name="Ji Z."/>
            <person name="Zhou Q."/>
            <person name="Hu M."/>
            <person name="Wang Y."/>
            <person name="Chen M."/>
            <person name="Xu Y."/>
            <person name="Jin H."/>
            <person name="Xiao X."/>
            <person name="Hu G."/>
            <person name="Bao F."/>
            <person name="Hu Y."/>
            <person name="Wan P."/>
            <person name="Li L."/>
            <person name="Deng X."/>
            <person name="Kuang T."/>
            <person name="Xiang C."/>
            <person name="Zhu J.K."/>
            <person name="Oliver M.J."/>
            <person name="He Y."/>
        </authorList>
    </citation>
    <scope>NUCLEOTIDE SEQUENCE [LARGE SCALE GENOMIC DNA]</scope>
    <source>
        <strain evidence="3">cv. XS01</strain>
    </source>
</reference>
<evidence type="ECO:0000313" key="2">
    <source>
        <dbReference type="EMBL" id="KZV20356.1"/>
    </source>
</evidence>
<feature type="region of interest" description="Disordered" evidence="1">
    <location>
        <begin position="1"/>
        <end position="88"/>
    </location>
</feature>
<sequence length="201" mass="22955">MQGTNTTAQETDEQSSQEEGQRVLAIEHQAQEQPDQEEETAMIEQQAQEPITVDEHQAKEEEQQAHFSIHSSDSNANNEDPKGPSSSGLHIVQYREQRVNTEVEQDFVHAGSQPVNFSSTPTNFDVVSEIQSVKRADTSLESMITLMRDDQTYMKYNSQIFKRAFYKNMDEVVPALILLRRRCKPILFVNLKKSNNNLLVI</sequence>
<dbReference type="AlphaFoldDB" id="A0A2Z7AFD3"/>
<keyword evidence="3" id="KW-1185">Reference proteome</keyword>
<feature type="compositionally biased region" description="Basic and acidic residues" evidence="1">
    <location>
        <begin position="53"/>
        <end position="64"/>
    </location>
</feature>